<feature type="transmembrane region" description="Helical" evidence="7">
    <location>
        <begin position="420"/>
        <end position="439"/>
    </location>
</feature>
<dbReference type="AlphaFoldDB" id="A0A1C7PDW7"/>
<evidence type="ECO:0000313" key="11">
    <source>
        <dbReference type="Proteomes" id="UP000176204"/>
    </source>
</evidence>
<dbReference type="InterPro" id="IPR003838">
    <property type="entry name" value="ABC3_permease_C"/>
</dbReference>
<evidence type="ECO:0000256" key="3">
    <source>
        <dbReference type="ARBA" id="ARBA00022692"/>
    </source>
</evidence>
<evidence type="ECO:0000259" key="9">
    <source>
        <dbReference type="Pfam" id="PF12704"/>
    </source>
</evidence>
<keyword evidence="3 7" id="KW-0812">Transmembrane</keyword>
<gene>
    <name evidence="10" type="ORF">PYTT_0592</name>
</gene>
<dbReference type="Pfam" id="PF02687">
    <property type="entry name" value="FtsX"/>
    <property type="match status" value="1"/>
</dbReference>
<reference evidence="11" key="1">
    <citation type="submission" date="2016-09" db="EMBL/GenBank/DDBJ databases">
        <authorList>
            <person name="Koehorst J."/>
        </authorList>
    </citation>
    <scope>NUCLEOTIDE SEQUENCE [LARGE SCALE GENOMIC DNA]</scope>
</reference>
<evidence type="ECO:0000313" key="10">
    <source>
        <dbReference type="EMBL" id="SEH76807.1"/>
    </source>
</evidence>
<feature type="domain" description="ABC3 transporter permease C-terminal" evidence="8">
    <location>
        <begin position="337"/>
        <end position="449"/>
    </location>
</feature>
<dbReference type="InterPro" id="IPR050250">
    <property type="entry name" value="Macrolide_Exporter_MacB"/>
</dbReference>
<organism evidence="10 11">
    <name type="scientific">Akkermansia glycaniphila</name>
    <dbReference type="NCBI Taxonomy" id="1679444"/>
    <lineage>
        <taxon>Bacteria</taxon>
        <taxon>Pseudomonadati</taxon>
        <taxon>Verrucomicrobiota</taxon>
        <taxon>Verrucomicrobiia</taxon>
        <taxon>Verrucomicrobiales</taxon>
        <taxon>Akkermansiaceae</taxon>
        <taxon>Akkermansia</taxon>
    </lineage>
</organism>
<comment type="subcellular location">
    <subcellularLocation>
        <location evidence="1">Cell membrane</location>
        <topology evidence="1">Multi-pass membrane protein</topology>
    </subcellularLocation>
</comment>
<evidence type="ECO:0000256" key="4">
    <source>
        <dbReference type="ARBA" id="ARBA00022989"/>
    </source>
</evidence>
<sequence>MKLVTLFLTCIRALVRNPMRALLTILGIIIGIAAVIAVMEIGQGSKEQITKQIATMGANSLSVMPASVTKGGVNSGGGGRASLFSEDAVALEKECKTVIRATPVVRSSGQIVAGNLNWNPRTIEGGNENYLKMKDWDEMLSGVSFDARDVRLANRVCVIGTTIVKELFPDTDPVGQDLRVRDVVFKVIGVLKSKGSDMMGNDQDDIVILPWTSIRTRLQGGSGTAKITKAGASANSTASSTYSTYPSTSVQFYPGADLQPYTDAPHPLRFRTVDSILLEIADPSRSSETIRELTVVLRARHGLEPGVLDDFRVFDRAAIVSVMTSTSETMMRLLLAVAMISLIVGGVGIMNIMMVSVTERTREIGLRMAVGARPRDIMWQFLLEAVLLCLVGGVLGILFGRGVSELVSMKFNWTTASSTGAMVLSVGVAATIGIIFGWYPAYKASKLDPIDALRHE</sequence>
<accession>A0A1C7PDW7</accession>
<keyword evidence="4 7" id="KW-1133">Transmembrane helix</keyword>
<dbReference type="PATRIC" id="fig|1679444.3.peg.2041"/>
<feature type="domain" description="MacB-like periplasmic core" evidence="9">
    <location>
        <begin position="22"/>
        <end position="223"/>
    </location>
</feature>
<keyword evidence="5 7" id="KW-0472">Membrane</keyword>
<evidence type="ECO:0000256" key="1">
    <source>
        <dbReference type="ARBA" id="ARBA00004651"/>
    </source>
</evidence>
<proteinExistence type="inferred from homology"/>
<dbReference type="GO" id="GO:0022857">
    <property type="term" value="F:transmembrane transporter activity"/>
    <property type="evidence" value="ECO:0007669"/>
    <property type="project" value="TreeGrafter"/>
</dbReference>
<dbReference type="Proteomes" id="UP000176204">
    <property type="component" value="Chromosome I"/>
</dbReference>
<dbReference type="GO" id="GO:0005886">
    <property type="term" value="C:plasma membrane"/>
    <property type="evidence" value="ECO:0007669"/>
    <property type="project" value="UniProtKB-SubCell"/>
</dbReference>
<feature type="transmembrane region" description="Helical" evidence="7">
    <location>
        <begin position="23"/>
        <end position="42"/>
    </location>
</feature>
<protein>
    <submittedName>
        <fullName evidence="10">Ftsx-like permease family</fullName>
    </submittedName>
</protein>
<dbReference type="EMBL" id="LT629973">
    <property type="protein sequence ID" value="SEH76807.1"/>
    <property type="molecule type" value="Genomic_DNA"/>
</dbReference>
<comment type="similarity">
    <text evidence="6">Belongs to the ABC-4 integral membrane protein family.</text>
</comment>
<keyword evidence="2" id="KW-1003">Cell membrane</keyword>
<dbReference type="PANTHER" id="PTHR30572:SF4">
    <property type="entry name" value="ABC TRANSPORTER PERMEASE YTRF"/>
    <property type="match status" value="1"/>
</dbReference>
<dbReference type="KEGG" id="agl:PYTT_0592"/>
<dbReference type="Pfam" id="PF12704">
    <property type="entry name" value="MacB_PCD"/>
    <property type="match status" value="1"/>
</dbReference>
<evidence type="ECO:0000256" key="5">
    <source>
        <dbReference type="ARBA" id="ARBA00023136"/>
    </source>
</evidence>
<name>A0A1C7PDW7_9BACT</name>
<feature type="transmembrane region" description="Helical" evidence="7">
    <location>
        <begin position="377"/>
        <end position="399"/>
    </location>
</feature>
<dbReference type="RefSeq" id="WP_067773222.1">
    <property type="nucleotide sequence ID" value="NZ_LIGX01000010.1"/>
</dbReference>
<feature type="transmembrane region" description="Helical" evidence="7">
    <location>
        <begin position="333"/>
        <end position="357"/>
    </location>
</feature>
<evidence type="ECO:0000256" key="7">
    <source>
        <dbReference type="SAM" id="Phobius"/>
    </source>
</evidence>
<dbReference type="PANTHER" id="PTHR30572">
    <property type="entry name" value="MEMBRANE COMPONENT OF TRANSPORTER-RELATED"/>
    <property type="match status" value="1"/>
</dbReference>
<dbReference type="OrthoDB" id="9770099at2"/>
<evidence type="ECO:0000256" key="2">
    <source>
        <dbReference type="ARBA" id="ARBA00022475"/>
    </source>
</evidence>
<keyword evidence="11" id="KW-1185">Reference proteome</keyword>
<evidence type="ECO:0000256" key="6">
    <source>
        <dbReference type="ARBA" id="ARBA00038076"/>
    </source>
</evidence>
<dbReference type="STRING" id="1679444.PYTT_0592"/>
<dbReference type="InterPro" id="IPR025857">
    <property type="entry name" value="MacB_PCD"/>
</dbReference>
<evidence type="ECO:0000259" key="8">
    <source>
        <dbReference type="Pfam" id="PF02687"/>
    </source>
</evidence>